<name>A0A8J2W4D8_9NEOP</name>
<dbReference type="EMBL" id="CAKASE010000057">
    <property type="protein sequence ID" value="CAG9566875.1"/>
    <property type="molecule type" value="Genomic_DNA"/>
</dbReference>
<feature type="region of interest" description="Disordered" evidence="1">
    <location>
        <begin position="96"/>
        <end position="185"/>
    </location>
</feature>
<evidence type="ECO:0000256" key="1">
    <source>
        <dbReference type="SAM" id="MobiDB-lite"/>
    </source>
</evidence>
<feature type="compositionally biased region" description="Polar residues" evidence="1">
    <location>
        <begin position="140"/>
        <end position="152"/>
    </location>
</feature>
<organism evidence="2 3">
    <name type="scientific">Danaus chrysippus</name>
    <name type="common">African queen</name>
    <dbReference type="NCBI Taxonomy" id="151541"/>
    <lineage>
        <taxon>Eukaryota</taxon>
        <taxon>Metazoa</taxon>
        <taxon>Ecdysozoa</taxon>
        <taxon>Arthropoda</taxon>
        <taxon>Hexapoda</taxon>
        <taxon>Insecta</taxon>
        <taxon>Pterygota</taxon>
        <taxon>Neoptera</taxon>
        <taxon>Endopterygota</taxon>
        <taxon>Lepidoptera</taxon>
        <taxon>Glossata</taxon>
        <taxon>Ditrysia</taxon>
        <taxon>Papilionoidea</taxon>
        <taxon>Nymphalidae</taxon>
        <taxon>Danainae</taxon>
        <taxon>Danaini</taxon>
        <taxon>Danaina</taxon>
        <taxon>Danaus</taxon>
        <taxon>Anosia</taxon>
    </lineage>
</organism>
<reference evidence="2" key="1">
    <citation type="submission" date="2021-09" db="EMBL/GenBank/DDBJ databases">
        <authorList>
            <person name="Martin H S."/>
        </authorList>
    </citation>
    <scope>NUCLEOTIDE SEQUENCE</scope>
</reference>
<dbReference type="Proteomes" id="UP000789524">
    <property type="component" value="Unassembled WGS sequence"/>
</dbReference>
<feature type="compositionally biased region" description="Polar residues" evidence="1">
    <location>
        <begin position="96"/>
        <end position="124"/>
    </location>
</feature>
<evidence type="ECO:0000313" key="2">
    <source>
        <dbReference type="EMBL" id="CAG9566875.1"/>
    </source>
</evidence>
<protein>
    <submittedName>
        <fullName evidence="2">(African queen) hypothetical protein</fullName>
    </submittedName>
</protein>
<comment type="caution">
    <text evidence="2">The sequence shown here is derived from an EMBL/GenBank/DDBJ whole genome shotgun (WGS) entry which is preliminary data.</text>
</comment>
<evidence type="ECO:0000313" key="3">
    <source>
        <dbReference type="Proteomes" id="UP000789524"/>
    </source>
</evidence>
<accession>A0A8J2W4D8</accession>
<keyword evidence="3" id="KW-1185">Reference proteome</keyword>
<gene>
    <name evidence="2" type="ORF">DCHRY22_LOCUS7451</name>
</gene>
<proteinExistence type="predicted"/>
<dbReference type="OrthoDB" id="7481090at2759"/>
<dbReference type="AlphaFoldDB" id="A0A8J2W4D8"/>
<sequence>MDSNKTSECNDFPKAYICIQKCLDLGFDVAYSDRYCFCTCYHKKGKAKHTTRATATKTKWKLGAPTTKLPVWASTIKNHTDVEYILLDGNATLPTNENATTDGTHVTDNSTGVTPKGDSNSTATAVDGKTGTGGTGEVHNGTTVSGGTNNPPGSDGTHTGGADTGGTKNPPNSTPGGTDKPAAST</sequence>